<dbReference type="Pfam" id="PF00018">
    <property type="entry name" value="SH3_1"/>
    <property type="match status" value="2"/>
</dbReference>
<keyword evidence="10" id="KW-0472">Membrane</keyword>
<evidence type="ECO:0000256" key="11">
    <source>
        <dbReference type="PROSITE-ProRule" id="PRU00192"/>
    </source>
</evidence>
<keyword evidence="9" id="KW-0965">Cell junction</keyword>
<sequence>MNTDSGGCARKRAAMSVTLTSVKRVQSSPNLLATGRDSQSPDSAKGFRSVRPNLQEKKSPTQAPPLPPRKESFCSSLVTNHTKGDILDQLVTNTQIPSCTELFTNKTPLQGTMYSNDDSNQTILYSEESNTTVSYTQKITNPLPSASGTNAPAKADISTPFLQEDYMQDSQTRRISTLKLIHSQDPGSSIPFNPPQFSKSVEVPSFLKRSCSPPPNPAPEIHTASLSIQITPLSGHGPESHKQPPELSPETAKIPVPPERQKSAGAAASQPSDCQVSQITVNGNSGGTVSPMSYYQRPFSPSAYSLPGSFNSSIIMQHGRSLDSTDTYPQHTQSLDGTMGSSIPLYRSSEEEKRVTVIKAPHYPGIGPVDESGIPTAIRTTVDRPKDWYKTMFKQIHMVHKPDDDTDMYNTPYTYNAGLYNSPYSAQSHPAAKTQTYRPLSKSHSDNGTDAFKDASSPVPPPHVPPPVPPLRPRDRSSTEKHDWDPPDRKVDTRKFRSEPRSIFEYEPGKSSILQHERPASLYQSSIDRSLERPASSASMASDFRKRRKSEPAVGQPRGLGDPSASRTSPGRADLPGSSTTLTKSFISSSPSSPSRAKGGDDSKMCPSLCSYSGLNGNPSHELDYCNTYRQHLDVPHDSQRAIAFKNGWQMARQNAEVWSSTEETVSPKIKSRSCDDLLNDDCDSFPDPKTKSESMGSLLCEEDSKESCPIPWASPYIQEGRSRLRYRSAHNAPGFLKMYKKMHRINRKDLMNSEVICSVKSRIMQYEKEQQHKGLLHGWSQSSTEEVPRDMVPTRISEFEKLIQKSKSMPNLGDEMLSPVTLEPQQNGLCPKRRFSIESLLEEENQSRHPSQVQRSYTSKTLVPIHIEVTSDEQPRTHMEFSDSDQDGVVSDHSDYIHVEGSSFCSESDFDHFSFTSSESFYGSSHHHHHHHHHHHRHLISTCKGRCPASYTRFTTMLKHERAKHENTEEPRRQEMDPGLSKLAFLVSPVPFRRKKNSTPKKQTEKAKCKASVFEALDSALKDICDQIKAEKRRGSLPDNSILHRLISELLPDIPERNSSLKALKRSPMHQPFHPLPQDGAIHCPLYQNDCGRLPHSASFPDDTNNNYHQDHDSALSLQDHESPRSYSSTLTDLGRSTSRERRVTPEKEKLPAKAVYDFKAQTSKELSFKKGDTVYILRKIDQNWYEGEHHGRVGIFPISYVEKLTPPEKAQPARPPPPAQLGEIGEAVAKYNFSADTNVELSLRKGDRVILLKRVDQNWYEGKIPGTNRQGIFPVSYVEVVKKNTTKGAEEYPDPPIPHSYSSDRIHSLSSNKPQRPVFTHENIQGGGEPFQALYNYTPRNEDELELRESDVIDVMEKCDDGWFVGTSRRTKFFGTFPGNYVKRL</sequence>
<keyword evidence="6" id="KW-0963">Cytoplasm</keyword>
<evidence type="ECO:0000256" key="8">
    <source>
        <dbReference type="ARBA" id="ARBA00022737"/>
    </source>
</evidence>
<evidence type="ECO:0000259" key="13">
    <source>
        <dbReference type="PROSITE" id="PS50002"/>
    </source>
</evidence>
<evidence type="ECO:0000256" key="1">
    <source>
        <dbReference type="ARBA" id="ARBA00004236"/>
    </source>
</evidence>
<dbReference type="CDD" id="cd11923">
    <property type="entry name" value="SH3_Sorbs2_2"/>
    <property type="match status" value="1"/>
</dbReference>
<dbReference type="Ensembl" id="ENSSSCT00060108023.1">
    <property type="protein sequence ID" value="ENSSSCP00060048039.1"/>
    <property type="gene ID" value="ENSSSCG00060071171.1"/>
</dbReference>
<dbReference type="PRINTS" id="PR00452">
    <property type="entry name" value="SH3DOMAIN"/>
</dbReference>
<feature type="compositionally biased region" description="Pro residues" evidence="12">
    <location>
        <begin position="458"/>
        <end position="471"/>
    </location>
</feature>
<dbReference type="PANTHER" id="PTHR14167:SF56">
    <property type="entry name" value="SORBIN AND SH3 DOMAIN-CONTAINING PROTEIN 2"/>
    <property type="match status" value="1"/>
</dbReference>
<feature type="compositionally biased region" description="Polar residues" evidence="12">
    <location>
        <begin position="577"/>
        <end position="587"/>
    </location>
</feature>
<accession>A0A8D0NNP4</accession>
<feature type="domain" description="SH3" evidence="13">
    <location>
        <begin position="1149"/>
        <end position="1208"/>
    </location>
</feature>
<dbReference type="PROSITE" id="PS50831">
    <property type="entry name" value="SOHO"/>
    <property type="match status" value="1"/>
</dbReference>
<feature type="compositionally biased region" description="Basic and acidic residues" evidence="12">
    <location>
        <begin position="1139"/>
        <end position="1149"/>
    </location>
</feature>
<organism evidence="15 16">
    <name type="scientific">Sus scrofa</name>
    <name type="common">Pig</name>
    <dbReference type="NCBI Taxonomy" id="9823"/>
    <lineage>
        <taxon>Eukaryota</taxon>
        <taxon>Metazoa</taxon>
        <taxon>Chordata</taxon>
        <taxon>Craniata</taxon>
        <taxon>Vertebrata</taxon>
        <taxon>Euteleostomi</taxon>
        <taxon>Mammalia</taxon>
        <taxon>Eutheria</taxon>
        <taxon>Laurasiatheria</taxon>
        <taxon>Artiodactyla</taxon>
        <taxon>Suina</taxon>
        <taxon>Suidae</taxon>
        <taxon>Sus</taxon>
    </lineage>
</organism>
<feature type="region of interest" description="Disordered" evidence="12">
    <location>
        <begin position="231"/>
        <end position="287"/>
    </location>
</feature>
<protein>
    <recommendedName>
        <fullName evidence="17">Sorbin and SH3 domain-containing protein 2</fullName>
    </recommendedName>
</protein>
<evidence type="ECO:0000313" key="16">
    <source>
        <dbReference type="Proteomes" id="UP000694726"/>
    </source>
</evidence>
<dbReference type="PRINTS" id="PR00499">
    <property type="entry name" value="P67PHOX"/>
</dbReference>
<dbReference type="Proteomes" id="UP000694726">
    <property type="component" value="Unplaced"/>
</dbReference>
<feature type="domain" description="SH3" evidence="13">
    <location>
        <begin position="1224"/>
        <end position="1285"/>
    </location>
</feature>
<dbReference type="InterPro" id="IPR036028">
    <property type="entry name" value="SH3-like_dom_sf"/>
</dbReference>
<evidence type="ECO:0000313" key="15">
    <source>
        <dbReference type="Ensembl" id="ENSSSCP00015021667.1"/>
    </source>
</evidence>
<dbReference type="InterPro" id="IPR050384">
    <property type="entry name" value="Endophilin_SH3RF"/>
</dbReference>
<dbReference type="FunFam" id="2.30.30.40:FF:000001">
    <property type="entry name" value="Sorbin and SH3 domain-containing protein 1 isoform 2"/>
    <property type="match status" value="1"/>
</dbReference>
<dbReference type="Pfam" id="PF02208">
    <property type="entry name" value="Sorb"/>
    <property type="match status" value="1"/>
</dbReference>
<feature type="compositionally biased region" description="Basic and acidic residues" evidence="12">
    <location>
        <begin position="472"/>
        <end position="508"/>
    </location>
</feature>
<dbReference type="FunFam" id="2.30.30.40:FF:000003">
    <property type="entry name" value="Sorbin and SH3 domain-containing protein 1 isoform 2"/>
    <property type="match status" value="1"/>
</dbReference>
<dbReference type="SMART" id="SM00326">
    <property type="entry name" value="SH3"/>
    <property type="match status" value="3"/>
</dbReference>
<dbReference type="GO" id="GO:0005886">
    <property type="term" value="C:plasma membrane"/>
    <property type="evidence" value="ECO:0007669"/>
    <property type="project" value="UniProtKB-SubCell"/>
</dbReference>
<feature type="compositionally biased region" description="Polar residues" evidence="12">
    <location>
        <begin position="269"/>
        <end position="287"/>
    </location>
</feature>
<evidence type="ECO:0000256" key="12">
    <source>
        <dbReference type="SAM" id="MobiDB-lite"/>
    </source>
</evidence>
<proteinExistence type="predicted"/>
<dbReference type="PROSITE" id="PS00028">
    <property type="entry name" value="ZINC_FINGER_C2H2_1"/>
    <property type="match status" value="1"/>
</dbReference>
<dbReference type="PROSITE" id="PS50002">
    <property type="entry name" value="SH3"/>
    <property type="match status" value="3"/>
</dbReference>
<name>A0A8D0NNP4_PIG</name>
<evidence type="ECO:0000256" key="10">
    <source>
        <dbReference type="ARBA" id="ARBA00023136"/>
    </source>
</evidence>
<dbReference type="CDD" id="cd11917">
    <property type="entry name" value="SH3_Sorbs2_3"/>
    <property type="match status" value="1"/>
</dbReference>
<dbReference type="SMART" id="SM00459">
    <property type="entry name" value="Sorb"/>
    <property type="match status" value="1"/>
</dbReference>
<dbReference type="FunFam" id="2.30.30.40:FF:000004">
    <property type="entry name" value="Sorbin and SH3 domain-containing protein 1 isoform 2"/>
    <property type="match status" value="1"/>
</dbReference>
<evidence type="ECO:0000256" key="3">
    <source>
        <dbReference type="ARBA" id="ARBA00004496"/>
    </source>
</evidence>
<dbReference type="Ensembl" id="ENSSSCT00015054047.1">
    <property type="protein sequence ID" value="ENSSSCP00015021667.1"/>
    <property type="gene ID" value="ENSSSCG00015032551.1"/>
</dbReference>
<feature type="domain" description="SH3" evidence="13">
    <location>
        <begin position="1328"/>
        <end position="1387"/>
    </location>
</feature>
<dbReference type="InterPro" id="IPR003127">
    <property type="entry name" value="SoHo_dom"/>
</dbReference>
<evidence type="ECO:0000259" key="14">
    <source>
        <dbReference type="PROSITE" id="PS50831"/>
    </source>
</evidence>
<feature type="region of interest" description="Disordered" evidence="12">
    <location>
        <begin position="20"/>
        <end position="72"/>
    </location>
</feature>
<dbReference type="SUPFAM" id="SSF50044">
    <property type="entry name" value="SH3-domain"/>
    <property type="match status" value="3"/>
</dbReference>
<dbReference type="PANTHER" id="PTHR14167">
    <property type="entry name" value="SH3 DOMAIN-CONTAINING"/>
    <property type="match status" value="1"/>
</dbReference>
<dbReference type="GO" id="GO:0005737">
    <property type="term" value="C:cytoplasm"/>
    <property type="evidence" value="ECO:0007669"/>
    <property type="project" value="UniProtKB-SubCell"/>
</dbReference>
<dbReference type="Pfam" id="PF14604">
    <property type="entry name" value="SH3_9"/>
    <property type="match status" value="1"/>
</dbReference>
<dbReference type="CDD" id="cd11920">
    <property type="entry name" value="SH3_Sorbs2_1"/>
    <property type="match status" value="1"/>
</dbReference>
<evidence type="ECO:0000256" key="2">
    <source>
        <dbReference type="ARBA" id="ARBA00004246"/>
    </source>
</evidence>
<evidence type="ECO:0000256" key="4">
    <source>
        <dbReference type="ARBA" id="ARBA00022443"/>
    </source>
</evidence>
<evidence type="ECO:0000256" key="9">
    <source>
        <dbReference type="ARBA" id="ARBA00022949"/>
    </source>
</evidence>
<evidence type="ECO:0000256" key="7">
    <source>
        <dbReference type="ARBA" id="ARBA00022553"/>
    </source>
</evidence>
<dbReference type="Gene3D" id="2.30.30.40">
    <property type="entry name" value="SH3 Domains"/>
    <property type="match status" value="3"/>
</dbReference>
<evidence type="ECO:0008006" key="17">
    <source>
        <dbReference type="Google" id="ProtNLM"/>
    </source>
</evidence>
<evidence type="ECO:0000256" key="6">
    <source>
        <dbReference type="ARBA" id="ARBA00022490"/>
    </source>
</evidence>
<feature type="compositionally biased region" description="Polar residues" evidence="12">
    <location>
        <begin position="20"/>
        <end position="42"/>
    </location>
</feature>
<keyword evidence="5" id="KW-1003">Cell membrane</keyword>
<reference evidence="15" key="1">
    <citation type="submission" date="2025-05" db="UniProtKB">
        <authorList>
            <consortium name="Ensembl"/>
        </authorList>
    </citation>
    <scope>IDENTIFICATION</scope>
</reference>
<feature type="compositionally biased region" description="Polar residues" evidence="12">
    <location>
        <begin position="426"/>
        <end position="438"/>
    </location>
</feature>
<feature type="compositionally biased region" description="Polar residues" evidence="12">
    <location>
        <begin position="1126"/>
        <end position="1138"/>
    </location>
</feature>
<feature type="compositionally biased region" description="Basic and acidic residues" evidence="12">
    <location>
        <begin position="443"/>
        <end position="453"/>
    </location>
</feature>
<evidence type="ECO:0000256" key="5">
    <source>
        <dbReference type="ARBA" id="ARBA00022475"/>
    </source>
</evidence>
<dbReference type="Proteomes" id="UP000694723">
    <property type="component" value="Unplaced"/>
</dbReference>
<dbReference type="InterPro" id="IPR013087">
    <property type="entry name" value="Znf_C2H2_type"/>
</dbReference>
<keyword evidence="8" id="KW-0677">Repeat</keyword>
<comment type="subcellular location">
    <subcellularLocation>
        <location evidence="2">Cell junction</location>
        <location evidence="2">Focal adhesion</location>
    </subcellularLocation>
    <subcellularLocation>
        <location evidence="1">Cell membrane</location>
    </subcellularLocation>
    <subcellularLocation>
        <location evidence="3">Cytoplasm</location>
    </subcellularLocation>
</comment>
<feature type="region of interest" description="Disordered" evidence="12">
    <location>
        <begin position="1117"/>
        <end position="1149"/>
    </location>
</feature>
<dbReference type="InterPro" id="IPR001452">
    <property type="entry name" value="SH3_domain"/>
</dbReference>
<feature type="region of interest" description="Disordered" evidence="12">
    <location>
        <begin position="426"/>
        <end position="603"/>
    </location>
</feature>
<dbReference type="GO" id="GO:0005925">
    <property type="term" value="C:focal adhesion"/>
    <property type="evidence" value="ECO:0007669"/>
    <property type="project" value="UniProtKB-SubCell"/>
</dbReference>
<feature type="domain" description="SoHo" evidence="14">
    <location>
        <begin position="357"/>
        <end position="418"/>
    </location>
</feature>
<keyword evidence="7" id="KW-0597">Phosphoprotein</keyword>
<keyword evidence="4 11" id="KW-0728">SH3 domain</keyword>